<dbReference type="AlphaFoldDB" id="A0A1S8D5N6"/>
<protein>
    <recommendedName>
        <fullName evidence="1">HTH luxR-type domain-containing protein</fullName>
    </recommendedName>
</protein>
<dbReference type="STRING" id="207340.APZ41_008525"/>
<comment type="caution">
    <text evidence="2">The sequence shown here is derived from an EMBL/GenBank/DDBJ whole genome shotgun (WGS) entry which is preliminary data.</text>
</comment>
<feature type="domain" description="HTH luxR-type" evidence="1">
    <location>
        <begin position="309"/>
        <end position="374"/>
    </location>
</feature>
<dbReference type="Gene3D" id="1.10.10.10">
    <property type="entry name" value="Winged helix-like DNA-binding domain superfamily/Winged helix DNA-binding domain"/>
    <property type="match status" value="1"/>
</dbReference>
<dbReference type="Proteomes" id="UP000054844">
    <property type="component" value="Unassembled WGS sequence"/>
</dbReference>
<dbReference type="InterPro" id="IPR016032">
    <property type="entry name" value="Sig_transdc_resp-reg_C-effctor"/>
</dbReference>
<dbReference type="PROSITE" id="PS50043">
    <property type="entry name" value="HTH_LUXR_2"/>
    <property type="match status" value="1"/>
</dbReference>
<proteinExistence type="predicted"/>
<dbReference type="GO" id="GO:0003677">
    <property type="term" value="F:DNA binding"/>
    <property type="evidence" value="ECO:0007669"/>
    <property type="project" value="InterPro"/>
</dbReference>
<dbReference type="GO" id="GO:0006355">
    <property type="term" value="P:regulation of DNA-templated transcription"/>
    <property type="evidence" value="ECO:0007669"/>
    <property type="project" value="InterPro"/>
</dbReference>
<accession>A0A1S8D5N6</accession>
<evidence type="ECO:0000313" key="3">
    <source>
        <dbReference type="Proteomes" id="UP000054844"/>
    </source>
</evidence>
<dbReference type="InterPro" id="IPR036388">
    <property type="entry name" value="WH-like_DNA-bd_sf"/>
</dbReference>
<keyword evidence="3" id="KW-1185">Reference proteome</keyword>
<gene>
    <name evidence="2" type="ORF">APZ41_008525</name>
</gene>
<dbReference type="RefSeq" id="WP_058389446.1">
    <property type="nucleotide sequence ID" value="NZ_LLWF02000020.1"/>
</dbReference>
<organism evidence="2 3">
    <name type="scientific">Roseomonas mucosa</name>
    <dbReference type="NCBI Taxonomy" id="207340"/>
    <lineage>
        <taxon>Bacteria</taxon>
        <taxon>Pseudomonadati</taxon>
        <taxon>Pseudomonadota</taxon>
        <taxon>Alphaproteobacteria</taxon>
        <taxon>Acetobacterales</taxon>
        <taxon>Roseomonadaceae</taxon>
        <taxon>Roseomonas</taxon>
    </lineage>
</organism>
<name>A0A1S8D5N6_9PROT</name>
<evidence type="ECO:0000313" key="2">
    <source>
        <dbReference type="EMBL" id="ONH83662.1"/>
    </source>
</evidence>
<evidence type="ECO:0000259" key="1">
    <source>
        <dbReference type="PROSITE" id="PS50043"/>
    </source>
</evidence>
<dbReference type="OrthoDB" id="6697591at2"/>
<dbReference type="InterPro" id="IPR000792">
    <property type="entry name" value="Tscrpt_reg_LuxR_C"/>
</dbReference>
<dbReference type="SMART" id="SM00421">
    <property type="entry name" value="HTH_LUXR"/>
    <property type="match status" value="1"/>
</dbReference>
<dbReference type="SUPFAM" id="SSF46894">
    <property type="entry name" value="C-terminal effector domain of the bipartite response regulators"/>
    <property type="match status" value="1"/>
</dbReference>
<sequence length="382" mass="42079">MLGCLPGGGQGSDPGLTDDDLDALTDRIYEAALRPELWEAVLREMEELFRVGDGGVSLVTMGQRIEYISSPGLRDAAGEWFAEGWHQRSDLPRRLLERPEKRFLQYTELYTREEMAADPHHQEFLRPRDLGWGTYSMVALPNGERLMFSVQRQLSRGPLDAGQVRLLQALRPHLARAATVTARMGRSQLDRQLDLLEEIDLPAAVLGLGGRVVVANAGFRVRREAKGGGDRLALADEAAERQVLAALEAIAASRLPPVLSFAVAPGVSQLPMILRLLPLRRGAQQLFTGALAVLVLHDIQPPPLPEAAILSDLFGLTPAQIRLARLLMQGHSLPQAASATGLSRETLRTQLRSIFEKTGTGRQAELVALFSRLALWTRPQRR</sequence>
<dbReference type="EMBL" id="LLWF02000020">
    <property type="protein sequence ID" value="ONH83662.1"/>
    <property type="molecule type" value="Genomic_DNA"/>
</dbReference>
<reference evidence="2" key="1">
    <citation type="submission" date="2016-12" db="EMBL/GenBank/DDBJ databases">
        <title>Draft genome sequence of Roseomonas mucosa strain AU37, isolated from a peripheral intravenous catheter.</title>
        <authorList>
            <person name="Choudhury M.A."/>
            <person name="Sidjabat H.E."/>
            <person name="Wailan A.M."/>
            <person name="Zhang L."/>
            <person name="Marsh N.M."/>
            <person name="Rickard C.M."/>
            <person name="Davies M."/>
            <person name="Mcmillan D.J."/>
        </authorList>
    </citation>
    <scope>NUCLEOTIDE SEQUENCE [LARGE SCALE GENOMIC DNA]</scope>
    <source>
        <strain evidence="2">AU37</strain>
    </source>
</reference>